<dbReference type="KEGG" id="pex:IZT61_17960"/>
<evidence type="ECO:0000256" key="1">
    <source>
        <dbReference type="SAM" id="Phobius"/>
    </source>
</evidence>
<reference evidence="2 3" key="1">
    <citation type="submission" date="2020-11" db="EMBL/GenBank/DDBJ databases">
        <title>Pedobacter endophytica, an endophytic bacteria isolated form Carex pumila.</title>
        <authorList>
            <person name="Peng Y."/>
            <person name="Jiang L."/>
            <person name="Lee J."/>
        </authorList>
    </citation>
    <scope>NUCLEOTIDE SEQUENCE [LARGE SCALE GENOMIC DNA]</scope>
    <source>
        <strain evidence="2 3">JBR3-12</strain>
    </source>
</reference>
<feature type="transmembrane region" description="Helical" evidence="1">
    <location>
        <begin position="51"/>
        <end position="68"/>
    </location>
</feature>
<keyword evidence="1" id="KW-1133">Transmembrane helix</keyword>
<gene>
    <name evidence="2" type="ORF">IZT61_17960</name>
</gene>
<keyword evidence="1" id="KW-0472">Membrane</keyword>
<dbReference type="AlphaFoldDB" id="A0A7U3SPS0"/>
<proteinExistence type="predicted"/>
<protein>
    <submittedName>
        <fullName evidence="2">Uncharacterized protein</fullName>
    </submittedName>
</protein>
<keyword evidence="3" id="KW-1185">Reference proteome</keyword>
<evidence type="ECO:0000313" key="2">
    <source>
        <dbReference type="EMBL" id="QPH38928.1"/>
    </source>
</evidence>
<dbReference type="RefSeq" id="WP_196098403.1">
    <property type="nucleotide sequence ID" value="NZ_CP064939.1"/>
</dbReference>
<evidence type="ECO:0000313" key="3">
    <source>
        <dbReference type="Proteomes" id="UP000594759"/>
    </source>
</evidence>
<feature type="transmembrane region" description="Helical" evidence="1">
    <location>
        <begin position="20"/>
        <end position="39"/>
    </location>
</feature>
<accession>A0A7U3SPS0</accession>
<keyword evidence="1" id="KW-0812">Transmembrane</keyword>
<organism evidence="2 3">
    <name type="scientific">Pedobacter endophyticus</name>
    <dbReference type="NCBI Taxonomy" id="2789740"/>
    <lineage>
        <taxon>Bacteria</taxon>
        <taxon>Pseudomonadati</taxon>
        <taxon>Bacteroidota</taxon>
        <taxon>Sphingobacteriia</taxon>
        <taxon>Sphingobacteriales</taxon>
        <taxon>Sphingobacteriaceae</taxon>
        <taxon>Pedobacter</taxon>
    </lineage>
</organism>
<name>A0A7U3SPS0_9SPHI</name>
<dbReference type="EMBL" id="CP064939">
    <property type="protein sequence ID" value="QPH38928.1"/>
    <property type="molecule type" value="Genomic_DNA"/>
</dbReference>
<dbReference type="Proteomes" id="UP000594759">
    <property type="component" value="Chromosome"/>
</dbReference>
<sequence>MNIAIGIYVMTIATTSKNMFIFFFLLIYAMYLFSSYGAYKPTDYFDFWREIWTYKGGIVIIATMVGIWEKFILHIFEGVPFVPLKTNQNRNRSKF</sequence>